<feature type="chain" id="PRO_5027059890" description="Lipoprotein" evidence="1">
    <location>
        <begin position="20"/>
        <end position="128"/>
    </location>
</feature>
<dbReference type="EMBL" id="WESC01000007">
    <property type="protein sequence ID" value="KAB7740170.1"/>
    <property type="molecule type" value="Genomic_DNA"/>
</dbReference>
<name>A0A6N6VID6_9HYPH</name>
<comment type="caution">
    <text evidence="2">The sequence shown here is derived from an EMBL/GenBank/DDBJ whole genome shotgun (WGS) entry which is preliminary data.</text>
</comment>
<proteinExistence type="predicted"/>
<dbReference type="Proteomes" id="UP000468901">
    <property type="component" value="Unassembled WGS sequence"/>
</dbReference>
<feature type="signal peptide" evidence="1">
    <location>
        <begin position="1"/>
        <end position="19"/>
    </location>
</feature>
<keyword evidence="3" id="KW-1185">Reference proteome</keyword>
<gene>
    <name evidence="2" type="ORF">F2P47_09180</name>
</gene>
<accession>A0A6N6VID6</accession>
<dbReference type="PROSITE" id="PS51257">
    <property type="entry name" value="PROKAR_LIPOPROTEIN"/>
    <property type="match status" value="1"/>
</dbReference>
<keyword evidence="1" id="KW-0732">Signal</keyword>
<dbReference type="RefSeq" id="WP_152216056.1">
    <property type="nucleotide sequence ID" value="NZ_WESC01000007.1"/>
</dbReference>
<sequence length="128" mass="13678">MLGMTRGRLALAVATLVLAGCTSQLGPSAGFNTPDTVGPLPADYNAVAAEWVRASLKDPRRTLTVLPASPDIAACNISVLGKHFGWRVPVRYSVSAEEGCGDCNGEKTVYLWFSGGRVERQSYFPDQC</sequence>
<evidence type="ECO:0000313" key="3">
    <source>
        <dbReference type="Proteomes" id="UP000468901"/>
    </source>
</evidence>
<evidence type="ECO:0000313" key="2">
    <source>
        <dbReference type="EMBL" id="KAB7740170.1"/>
    </source>
</evidence>
<reference evidence="2 3" key="1">
    <citation type="submission" date="2019-09" db="EMBL/GenBank/DDBJ databases">
        <title>Parvibaculum sedimenti sp. nov., isolated from sediment.</title>
        <authorList>
            <person name="Wang Y."/>
        </authorList>
    </citation>
    <scope>NUCLEOTIDE SEQUENCE [LARGE SCALE GENOMIC DNA]</scope>
    <source>
        <strain evidence="2 3">HXT-9</strain>
    </source>
</reference>
<protein>
    <recommendedName>
        <fullName evidence="4">Lipoprotein</fullName>
    </recommendedName>
</protein>
<evidence type="ECO:0000256" key="1">
    <source>
        <dbReference type="SAM" id="SignalP"/>
    </source>
</evidence>
<organism evidence="2 3">
    <name type="scientific">Parvibaculum sedimenti</name>
    <dbReference type="NCBI Taxonomy" id="2608632"/>
    <lineage>
        <taxon>Bacteria</taxon>
        <taxon>Pseudomonadati</taxon>
        <taxon>Pseudomonadota</taxon>
        <taxon>Alphaproteobacteria</taxon>
        <taxon>Hyphomicrobiales</taxon>
        <taxon>Parvibaculaceae</taxon>
        <taxon>Parvibaculum</taxon>
    </lineage>
</organism>
<evidence type="ECO:0008006" key="4">
    <source>
        <dbReference type="Google" id="ProtNLM"/>
    </source>
</evidence>
<dbReference type="AlphaFoldDB" id="A0A6N6VID6"/>